<sequence length="966" mass="108752">MIYVTVAEVDLYMHRHYARVRRFILSILLTTLILLSIHLPLTNDEDLIRSSAKAQSRWSIVSEETSKSRYKFTLDSTANAVRLVLYMDSRGDINSDNVKIVIKGSTIAVQQDSVIVYSSGIVGYTKIGYEGDRKGTAKGLHVIYYIFPNVTYILDIEMELYSERGYPRLYVDKSFIEPINITMFYWSLEDEKYSYGTYYVNNVNPYNGELKVASVSHGIPTGMYKDSSGVSYYYGRAFKPDMFGAVDIYVDVGYMGGFNIAPESTYGLGKYTIKLDVGVEQSSKVASVTSDLDYETLFYEKGGGGVLEFAAGIAADRVEDILLDLITDYGINFIKSPIGKATLRYIPYVADIIEWIEMMASLTYDKIINGSKRIVFANTYIKPSLDDFIYIWAHFIGLTKSTGFSTTIINFCGNPPWENFLDRYFGLGVWRLNYGGIYVGGIVLDYFNVPEVISELPHGGVYPAVVNISIKFSKPIDRGSLPPYVNSIIVYRNSAEVPFFEYFRYKLSSDNTTLFICSSYHLEYGSNYLLVLTRRIRGSDGSNIVKSYEIEFNTEHRRQIEPEVYYVLPTVVKQYEIQGVLFNAYLYSNVSIDWSRATAFDVTFNIDGVEVKGSYVGEATFYTNDIRIDYYDRGFGRLYLANGSLWFTPLMARDGGFPPKRGVYVFKIGEQANIIHRQPAKLVISWIKRFGNPKVDESLKNIGVVEGAVFDLEPMPVANYEVMSIDRLGEGVIISEDELELNSTKIVLYIMSADDISRHGLNKLIDGYKPIYTVSLGGPSPLPIDIFVFIIANVTYMRAWRLVPLGYISSIEQQKVYTYTIKFPSAEPMEITLIANTIIKNIDSSGLPNEIKLAVEGTPGKAGYIILVIPKKLSLSVQSSTIDGISIELREVNETLFNDAVGIRLSYSYQQRSSTITVYLSSRKTATQTNVNLHNHILVLLAILIPIAVIATAAVVILKPKILLKR</sequence>
<name>A0A832FWD7_9CREN</name>
<keyword evidence="1" id="KW-0472">Membrane</keyword>
<evidence type="ECO:0000256" key="1">
    <source>
        <dbReference type="SAM" id="Phobius"/>
    </source>
</evidence>
<dbReference type="AlphaFoldDB" id="A0A832FWD7"/>
<organism evidence="2">
    <name type="scientific">Ignisphaera aggregans</name>
    <dbReference type="NCBI Taxonomy" id="334771"/>
    <lineage>
        <taxon>Archaea</taxon>
        <taxon>Thermoproteota</taxon>
        <taxon>Thermoprotei</taxon>
        <taxon>Desulfurococcales</taxon>
        <taxon>Desulfurococcaceae</taxon>
        <taxon>Ignisphaera</taxon>
    </lineage>
</organism>
<evidence type="ECO:0000313" key="2">
    <source>
        <dbReference type="EMBL" id="HGQ35745.1"/>
    </source>
</evidence>
<gene>
    <name evidence="2" type="ORF">ENU41_03590</name>
</gene>
<accession>A0A832FWD7</accession>
<keyword evidence="1" id="KW-0812">Transmembrane</keyword>
<keyword evidence="1" id="KW-1133">Transmembrane helix</keyword>
<feature type="transmembrane region" description="Helical" evidence="1">
    <location>
        <begin position="23"/>
        <end position="41"/>
    </location>
</feature>
<dbReference type="EMBL" id="DTCK01000019">
    <property type="protein sequence ID" value="HGQ35745.1"/>
    <property type="molecule type" value="Genomic_DNA"/>
</dbReference>
<proteinExistence type="predicted"/>
<comment type="caution">
    <text evidence="2">The sequence shown here is derived from an EMBL/GenBank/DDBJ whole genome shotgun (WGS) entry which is preliminary data.</text>
</comment>
<protein>
    <submittedName>
        <fullName evidence="2">Uncharacterized protein</fullName>
    </submittedName>
</protein>
<reference evidence="2" key="1">
    <citation type="journal article" date="2020" name="mSystems">
        <title>Genome- and Community-Level Interaction Insights into Carbon Utilization and Element Cycling Functions of Hydrothermarchaeota in Hydrothermal Sediment.</title>
        <authorList>
            <person name="Zhou Z."/>
            <person name="Liu Y."/>
            <person name="Xu W."/>
            <person name="Pan J."/>
            <person name="Luo Z.H."/>
            <person name="Li M."/>
        </authorList>
    </citation>
    <scope>NUCLEOTIDE SEQUENCE</scope>
    <source>
        <strain evidence="2">SpSt-667</strain>
    </source>
</reference>
<feature type="transmembrane region" description="Helical" evidence="1">
    <location>
        <begin position="937"/>
        <end position="958"/>
    </location>
</feature>